<evidence type="ECO:0000256" key="2">
    <source>
        <dbReference type="ARBA" id="ARBA00022679"/>
    </source>
</evidence>
<dbReference type="RefSeq" id="WP_271430339.1">
    <property type="nucleotide sequence ID" value="NZ_JAQIPB010000014.1"/>
</dbReference>
<keyword evidence="9" id="KW-1185">Reference proteome</keyword>
<dbReference type="GO" id="GO:0005524">
    <property type="term" value="F:ATP binding"/>
    <property type="evidence" value="ECO:0007669"/>
    <property type="project" value="UniProtKB-KW"/>
</dbReference>
<dbReference type="GO" id="GO:0004674">
    <property type="term" value="F:protein serine/threonine kinase activity"/>
    <property type="evidence" value="ECO:0007669"/>
    <property type="project" value="UniProtKB-KW"/>
</dbReference>
<dbReference type="InterPro" id="IPR000719">
    <property type="entry name" value="Prot_kinase_dom"/>
</dbReference>
<gene>
    <name evidence="8" type="ORF">PGB34_22425</name>
</gene>
<dbReference type="SMART" id="SM00331">
    <property type="entry name" value="PP2C_SIG"/>
    <property type="match status" value="1"/>
</dbReference>
<dbReference type="Proteomes" id="UP001212602">
    <property type="component" value="Unassembled WGS sequence"/>
</dbReference>
<dbReference type="AlphaFoldDB" id="A0AAE3ND02"/>
<comment type="caution">
    <text evidence="8">The sequence shown here is derived from an EMBL/GenBank/DDBJ whole genome shotgun (WGS) entry which is preliminary data.</text>
</comment>
<dbReference type="Pfam" id="PF13672">
    <property type="entry name" value="PP2C_2"/>
    <property type="match status" value="1"/>
</dbReference>
<feature type="domain" description="PPM-type phosphatase" evidence="7">
    <location>
        <begin position="11"/>
        <end position="243"/>
    </location>
</feature>
<proteinExistence type="predicted"/>
<dbReference type="Pfam" id="PF00069">
    <property type="entry name" value="Pkinase"/>
    <property type="match status" value="1"/>
</dbReference>
<keyword evidence="1" id="KW-0723">Serine/threonine-protein kinase</keyword>
<evidence type="ECO:0000256" key="4">
    <source>
        <dbReference type="ARBA" id="ARBA00022777"/>
    </source>
</evidence>
<dbReference type="Gene3D" id="1.10.510.10">
    <property type="entry name" value="Transferase(Phosphotransferase) domain 1"/>
    <property type="match status" value="1"/>
</dbReference>
<dbReference type="InterPro" id="IPR011009">
    <property type="entry name" value="Kinase-like_dom_sf"/>
</dbReference>
<dbReference type="EMBL" id="JAQIPB010000014">
    <property type="protein sequence ID" value="MDA7419138.1"/>
    <property type="molecule type" value="Genomic_DNA"/>
</dbReference>
<keyword evidence="3" id="KW-0547">Nucleotide-binding</keyword>
<dbReference type="PROSITE" id="PS51746">
    <property type="entry name" value="PPM_2"/>
    <property type="match status" value="1"/>
</dbReference>
<keyword evidence="2" id="KW-0808">Transferase</keyword>
<name>A0AAE3ND02_9BURK</name>
<evidence type="ECO:0000256" key="3">
    <source>
        <dbReference type="ARBA" id="ARBA00022741"/>
    </source>
</evidence>
<evidence type="ECO:0000313" key="8">
    <source>
        <dbReference type="EMBL" id="MDA7419138.1"/>
    </source>
</evidence>
<keyword evidence="5" id="KW-0067">ATP-binding</keyword>
<evidence type="ECO:0000256" key="1">
    <source>
        <dbReference type="ARBA" id="ARBA00022527"/>
    </source>
</evidence>
<organism evidence="8 9">
    <name type="scientific">Xenophilus arseniciresistens</name>
    <dbReference type="NCBI Taxonomy" id="1283306"/>
    <lineage>
        <taxon>Bacteria</taxon>
        <taxon>Pseudomonadati</taxon>
        <taxon>Pseudomonadota</taxon>
        <taxon>Betaproteobacteria</taxon>
        <taxon>Burkholderiales</taxon>
        <taxon>Comamonadaceae</taxon>
        <taxon>Xenophilus</taxon>
    </lineage>
</organism>
<keyword evidence="4 8" id="KW-0418">Kinase</keyword>
<evidence type="ECO:0000259" key="6">
    <source>
        <dbReference type="PROSITE" id="PS50011"/>
    </source>
</evidence>
<evidence type="ECO:0000313" key="9">
    <source>
        <dbReference type="Proteomes" id="UP001212602"/>
    </source>
</evidence>
<dbReference type="InterPro" id="IPR008266">
    <property type="entry name" value="Tyr_kinase_AS"/>
</dbReference>
<dbReference type="SUPFAM" id="SSF56112">
    <property type="entry name" value="Protein kinase-like (PK-like)"/>
    <property type="match status" value="1"/>
</dbReference>
<dbReference type="SMART" id="SM00332">
    <property type="entry name" value="PP2Cc"/>
    <property type="match status" value="1"/>
</dbReference>
<dbReference type="Gene3D" id="3.60.40.10">
    <property type="entry name" value="PPM-type phosphatase domain"/>
    <property type="match status" value="1"/>
</dbReference>
<dbReference type="PROSITE" id="PS50011">
    <property type="entry name" value="PROTEIN_KINASE_DOM"/>
    <property type="match status" value="1"/>
</dbReference>
<dbReference type="SUPFAM" id="SSF81606">
    <property type="entry name" value="PP2C-like"/>
    <property type="match status" value="1"/>
</dbReference>
<reference evidence="8" key="1">
    <citation type="submission" date="2023-01" db="EMBL/GenBank/DDBJ databases">
        <title>Xenophilus mangrovi sp. nov., isolated from soil of Mangrove nature reserve.</title>
        <authorList>
            <person name="Xu S."/>
            <person name="Liu Z."/>
            <person name="Xu Y."/>
        </authorList>
    </citation>
    <scope>NUCLEOTIDE SEQUENCE</scope>
    <source>
        <strain evidence="8">YW8</strain>
    </source>
</reference>
<evidence type="ECO:0000256" key="5">
    <source>
        <dbReference type="ARBA" id="ARBA00022840"/>
    </source>
</evidence>
<dbReference type="PROSITE" id="PS00109">
    <property type="entry name" value="PROTEIN_KINASE_TYR"/>
    <property type="match status" value="1"/>
</dbReference>
<evidence type="ECO:0000259" key="7">
    <source>
        <dbReference type="PROSITE" id="PS51746"/>
    </source>
</evidence>
<dbReference type="PANTHER" id="PTHR24351">
    <property type="entry name" value="RIBOSOMAL PROTEIN S6 KINASE"/>
    <property type="match status" value="1"/>
</dbReference>
<protein>
    <submittedName>
        <fullName evidence="8">Protein kinase</fullName>
    </submittedName>
</protein>
<dbReference type="InterPro" id="IPR001932">
    <property type="entry name" value="PPM-type_phosphatase-like_dom"/>
</dbReference>
<dbReference type="CDD" id="cd14014">
    <property type="entry name" value="STKc_PknB_like"/>
    <property type="match status" value="1"/>
</dbReference>
<dbReference type="InterPro" id="IPR036457">
    <property type="entry name" value="PPM-type-like_dom_sf"/>
</dbReference>
<feature type="domain" description="Protein kinase" evidence="6">
    <location>
        <begin position="278"/>
        <end position="548"/>
    </location>
</feature>
<accession>A0AAE3ND02</accession>
<sequence>MSPRTLQVSLGQHSAAAPGKALNQDFHGAMLPGGALLARKGIALAVADGIGSSPVSQVASAAAVRCFLDDYYATSEAWSVRRAGLRVLAATNAWLHAQDRHSHARLDRDRGHVCTFSALILKDRSLHLFHVGDSRVYRVHAQALEQLTQDHRVNLGDGATLLGRALGAQASVEIDHHCWPAEAGELYLLATDGACAGLDAARVHAALAACEGDDLDAAARQLVAQAQSTPGCADDATVQILRIDALPAATHGSGSLQARREGLALPPALAPRSQFEGFTLVRELHVGPRSHVHLAVDSHSGLQAVIKVPATEMRENAAHLDSFVLEEWVARRVDSPHVIKAFGALQAPARQHLFVALEHVQGQTLAQWMVDHPRPGLDAVRGLVTQLARGLQALHQCEMLHQDLRPENVMIDPQGTVKLIDLGSAWVAGLHDEAAAPGPDTPAGSLQYSAPEYFTGQGGDARSDLFSLAVLCYQMLSGELPYGLQVTRVRHSRDVQALRYESLRTHRPDLPAWVDAVLRKALHPQPHRRQEAVSEFVFDLSAPGEAFTRPRRQPLVQRHPVRFWQACTALLAMALVAQAAWHVLGR</sequence>